<comment type="caution">
    <text evidence="2">The sequence shown here is derived from an EMBL/GenBank/DDBJ whole genome shotgun (WGS) entry which is preliminary data.</text>
</comment>
<dbReference type="Gene3D" id="2.160.10.10">
    <property type="entry name" value="Hexapeptide repeat proteins"/>
    <property type="match status" value="1"/>
</dbReference>
<dbReference type="GO" id="GO:0016740">
    <property type="term" value="F:transferase activity"/>
    <property type="evidence" value="ECO:0007669"/>
    <property type="project" value="UniProtKB-KW"/>
</dbReference>
<dbReference type="InterPro" id="IPR011004">
    <property type="entry name" value="Trimer_LpxA-like_sf"/>
</dbReference>
<dbReference type="PANTHER" id="PTHR23416:SF78">
    <property type="entry name" value="LIPOPOLYSACCHARIDE BIOSYNTHESIS O-ACETYL TRANSFERASE WBBJ-RELATED"/>
    <property type="match status" value="1"/>
</dbReference>
<dbReference type="CDD" id="cd04647">
    <property type="entry name" value="LbH_MAT_like"/>
    <property type="match status" value="1"/>
</dbReference>
<dbReference type="PROSITE" id="PS00101">
    <property type="entry name" value="HEXAPEP_TRANSFERASES"/>
    <property type="match status" value="1"/>
</dbReference>
<evidence type="ECO:0000256" key="1">
    <source>
        <dbReference type="ARBA" id="ARBA00022679"/>
    </source>
</evidence>
<dbReference type="InterPro" id="IPR018357">
    <property type="entry name" value="Hexapep_transf_CS"/>
</dbReference>
<protein>
    <recommendedName>
        <fullName evidence="3">Acetyltransferase</fullName>
    </recommendedName>
</protein>
<keyword evidence="1" id="KW-0808">Transferase</keyword>
<dbReference type="PANTHER" id="PTHR23416">
    <property type="entry name" value="SIALIC ACID SYNTHASE-RELATED"/>
    <property type="match status" value="1"/>
</dbReference>
<name>A0A0F9S8Y1_9ZZZZ</name>
<reference evidence="2" key="1">
    <citation type="journal article" date="2015" name="Nature">
        <title>Complex archaea that bridge the gap between prokaryotes and eukaryotes.</title>
        <authorList>
            <person name="Spang A."/>
            <person name="Saw J.H."/>
            <person name="Jorgensen S.L."/>
            <person name="Zaremba-Niedzwiedzka K."/>
            <person name="Martijn J."/>
            <person name="Lind A.E."/>
            <person name="van Eijk R."/>
            <person name="Schleper C."/>
            <person name="Guy L."/>
            <person name="Ettema T.J."/>
        </authorList>
    </citation>
    <scope>NUCLEOTIDE SEQUENCE</scope>
</reference>
<organism evidence="2">
    <name type="scientific">marine sediment metagenome</name>
    <dbReference type="NCBI Taxonomy" id="412755"/>
    <lineage>
        <taxon>unclassified sequences</taxon>
        <taxon>metagenomes</taxon>
        <taxon>ecological metagenomes</taxon>
    </lineage>
</organism>
<dbReference type="InterPro" id="IPR051159">
    <property type="entry name" value="Hexapeptide_acetyltransf"/>
</dbReference>
<gene>
    <name evidence="2" type="ORF">LCGC14_0881120</name>
</gene>
<proteinExistence type="predicted"/>
<dbReference type="SUPFAM" id="SSF51161">
    <property type="entry name" value="Trimeric LpxA-like enzymes"/>
    <property type="match status" value="1"/>
</dbReference>
<sequence length="201" mass="22128">MNKYLCNYGLVGGIKLIIQLIRTRIFYRPARLIRFPIFIRGKKFIKFGVGFTTGVGVRLDALGSENKTQIEFGDGVQLNDYVHIGAIEKVVIGNNVLIASRVFISDHNHGLYNGDNEHSSPDELPAVRPLFANPVIIEDRVWIGENACILPGVKIGSGAIIGAGSIVTKDVLAETIVAGNPARKIKQFDRKTMQWVAVSRK</sequence>
<accession>A0A0F9S8Y1</accession>
<dbReference type="Pfam" id="PF00132">
    <property type="entry name" value="Hexapep"/>
    <property type="match status" value="1"/>
</dbReference>
<evidence type="ECO:0008006" key="3">
    <source>
        <dbReference type="Google" id="ProtNLM"/>
    </source>
</evidence>
<dbReference type="InterPro" id="IPR001451">
    <property type="entry name" value="Hexapep"/>
</dbReference>
<dbReference type="AlphaFoldDB" id="A0A0F9S8Y1"/>
<evidence type="ECO:0000313" key="2">
    <source>
        <dbReference type="EMBL" id="KKN25803.1"/>
    </source>
</evidence>
<dbReference type="EMBL" id="LAZR01002771">
    <property type="protein sequence ID" value="KKN25803.1"/>
    <property type="molecule type" value="Genomic_DNA"/>
</dbReference>